<keyword evidence="1" id="KW-0732">Signal</keyword>
<keyword evidence="3" id="KW-1185">Reference proteome</keyword>
<dbReference type="AlphaFoldDB" id="A0A2W2AK79"/>
<reference evidence="2 3" key="1">
    <citation type="submission" date="2018-06" db="EMBL/GenBank/DDBJ databases">
        <title>Mucibacter soli gen. nov., sp. nov., a new member of the family Chitinophagaceae producing mucin.</title>
        <authorList>
            <person name="Kim M.-K."/>
            <person name="Park S."/>
            <person name="Kim T.-S."/>
            <person name="Joung Y."/>
            <person name="Han J.-H."/>
            <person name="Kim S.B."/>
        </authorList>
    </citation>
    <scope>NUCLEOTIDE SEQUENCE [LARGE SCALE GENOMIC DNA]</scope>
    <source>
        <strain evidence="2 3">R1-15</strain>
    </source>
</reference>
<feature type="chain" id="PRO_5016043710" evidence="1">
    <location>
        <begin position="27"/>
        <end position="179"/>
    </location>
</feature>
<proteinExistence type="predicted"/>
<gene>
    <name evidence="2" type="ORF">DN068_12405</name>
</gene>
<protein>
    <submittedName>
        <fullName evidence="2">Uncharacterized protein</fullName>
    </submittedName>
</protein>
<evidence type="ECO:0000313" key="2">
    <source>
        <dbReference type="EMBL" id="PZF72660.1"/>
    </source>
</evidence>
<accession>A0A2W2AK79</accession>
<comment type="caution">
    <text evidence="2">The sequence shown here is derived from an EMBL/GenBank/DDBJ whole genome shotgun (WGS) entry which is preliminary data.</text>
</comment>
<organism evidence="2 3">
    <name type="scientific">Taibaiella soli</name>
    <dbReference type="NCBI Taxonomy" id="1649169"/>
    <lineage>
        <taxon>Bacteria</taxon>
        <taxon>Pseudomonadati</taxon>
        <taxon>Bacteroidota</taxon>
        <taxon>Chitinophagia</taxon>
        <taxon>Chitinophagales</taxon>
        <taxon>Chitinophagaceae</taxon>
        <taxon>Taibaiella</taxon>
    </lineage>
</organism>
<dbReference type="Proteomes" id="UP000248745">
    <property type="component" value="Unassembled WGS sequence"/>
</dbReference>
<evidence type="ECO:0000256" key="1">
    <source>
        <dbReference type="SAM" id="SignalP"/>
    </source>
</evidence>
<evidence type="ECO:0000313" key="3">
    <source>
        <dbReference type="Proteomes" id="UP000248745"/>
    </source>
</evidence>
<name>A0A2W2AK79_9BACT</name>
<dbReference type="EMBL" id="QKTW01000017">
    <property type="protein sequence ID" value="PZF72660.1"/>
    <property type="molecule type" value="Genomic_DNA"/>
</dbReference>
<sequence>MVNLQPYLMKIMLAFLGTLYASIASGQTNVAKPGAFRISLTTYNHAAYIFEGATTYSLTDSSIQIAKKGLSDTAIKTVYLRPLENRESTIASINRIPMDTLKDYYCNYCIMITSGNEYFLSFEHNSKQKRIDLHHYYLPQLDEIIEIINSNLPAEYQIRYLDKNTIQDCKYSYGTEDNK</sequence>
<feature type="signal peptide" evidence="1">
    <location>
        <begin position="1"/>
        <end position="26"/>
    </location>
</feature>